<comment type="caution">
    <text evidence="5">The sequence shown here is derived from an EMBL/GenBank/DDBJ whole genome shotgun (WGS) entry which is preliminary data.</text>
</comment>
<gene>
    <name evidence="5" type="ORF">BFW38_09510</name>
</gene>
<dbReference type="Proteomes" id="UP000094291">
    <property type="component" value="Unassembled WGS sequence"/>
</dbReference>
<dbReference type="CDD" id="cd01949">
    <property type="entry name" value="GGDEF"/>
    <property type="match status" value="1"/>
</dbReference>
<dbReference type="PANTHER" id="PTHR45138">
    <property type="entry name" value="REGULATORY COMPONENTS OF SENSORY TRANSDUCTION SYSTEM"/>
    <property type="match status" value="1"/>
</dbReference>
<dbReference type="Gene3D" id="3.30.70.270">
    <property type="match status" value="1"/>
</dbReference>
<dbReference type="OrthoDB" id="9811167at2"/>
<feature type="transmembrane region" description="Helical" evidence="3">
    <location>
        <begin position="12"/>
        <end position="31"/>
    </location>
</feature>
<accession>A0A1E2VA60</accession>
<feature type="transmembrane region" description="Helical" evidence="3">
    <location>
        <begin position="170"/>
        <end position="188"/>
    </location>
</feature>
<evidence type="ECO:0000256" key="2">
    <source>
        <dbReference type="ARBA" id="ARBA00034247"/>
    </source>
</evidence>
<dbReference type="SUPFAM" id="SSF55073">
    <property type="entry name" value="Nucleotide cyclase"/>
    <property type="match status" value="1"/>
</dbReference>
<evidence type="ECO:0000259" key="4">
    <source>
        <dbReference type="PROSITE" id="PS50887"/>
    </source>
</evidence>
<dbReference type="InterPro" id="IPR050469">
    <property type="entry name" value="Diguanylate_Cyclase"/>
</dbReference>
<protein>
    <recommendedName>
        <fullName evidence="1">diguanylate cyclase</fullName>
        <ecNumber evidence="1">2.7.7.65</ecNumber>
    </recommendedName>
</protein>
<dbReference type="Pfam" id="PF00990">
    <property type="entry name" value="GGDEF"/>
    <property type="match status" value="1"/>
</dbReference>
<dbReference type="GO" id="GO:0043709">
    <property type="term" value="P:cell adhesion involved in single-species biofilm formation"/>
    <property type="evidence" value="ECO:0007669"/>
    <property type="project" value="TreeGrafter"/>
</dbReference>
<evidence type="ECO:0000313" key="5">
    <source>
        <dbReference type="EMBL" id="ODC03742.1"/>
    </source>
</evidence>
<dbReference type="PROSITE" id="PS50887">
    <property type="entry name" value="GGDEF"/>
    <property type="match status" value="1"/>
</dbReference>
<keyword evidence="6" id="KW-1185">Reference proteome</keyword>
<dbReference type="EMBL" id="MDTQ01000001">
    <property type="protein sequence ID" value="ODC03742.1"/>
    <property type="molecule type" value="Genomic_DNA"/>
</dbReference>
<evidence type="ECO:0000256" key="1">
    <source>
        <dbReference type="ARBA" id="ARBA00012528"/>
    </source>
</evidence>
<dbReference type="GO" id="GO:0052621">
    <property type="term" value="F:diguanylate cyclase activity"/>
    <property type="evidence" value="ECO:0007669"/>
    <property type="project" value="UniProtKB-EC"/>
</dbReference>
<dbReference type="STRING" id="197479.BFW38_09510"/>
<dbReference type="InterPro" id="IPR043128">
    <property type="entry name" value="Rev_trsase/Diguanyl_cyclase"/>
</dbReference>
<feature type="domain" description="GGDEF" evidence="4">
    <location>
        <begin position="234"/>
        <end position="367"/>
    </location>
</feature>
<dbReference type="AlphaFoldDB" id="A0A1E2VA60"/>
<dbReference type="RefSeq" id="WP_068998217.1">
    <property type="nucleotide sequence ID" value="NZ_MDTQ01000001.1"/>
</dbReference>
<dbReference type="GO" id="GO:0005886">
    <property type="term" value="C:plasma membrane"/>
    <property type="evidence" value="ECO:0007669"/>
    <property type="project" value="TreeGrafter"/>
</dbReference>
<dbReference type="InterPro" id="IPR029787">
    <property type="entry name" value="Nucleotide_cyclase"/>
</dbReference>
<organism evidence="5 6">
    <name type="scientific">Terasakiispira papahanaumokuakeensis</name>
    <dbReference type="NCBI Taxonomy" id="197479"/>
    <lineage>
        <taxon>Bacteria</taxon>
        <taxon>Pseudomonadati</taxon>
        <taxon>Pseudomonadota</taxon>
        <taxon>Gammaproteobacteria</taxon>
        <taxon>Oceanospirillales</taxon>
        <taxon>Terasakiispira</taxon>
    </lineage>
</organism>
<keyword evidence="3" id="KW-0812">Transmembrane</keyword>
<keyword evidence="3" id="KW-1133">Transmembrane helix</keyword>
<keyword evidence="3" id="KW-0472">Membrane</keyword>
<evidence type="ECO:0000313" key="6">
    <source>
        <dbReference type="Proteomes" id="UP000094291"/>
    </source>
</evidence>
<dbReference type="EC" id="2.7.7.65" evidence="1"/>
<reference evidence="5 6" key="1">
    <citation type="submission" date="2016-08" db="EMBL/GenBank/DDBJ databases">
        <authorList>
            <person name="Seilhamer J.J."/>
        </authorList>
    </citation>
    <scope>NUCLEOTIDE SEQUENCE [LARGE SCALE GENOMIC DNA]</scope>
    <source>
        <strain evidence="5 6">PH27A</strain>
    </source>
</reference>
<name>A0A1E2VA60_9GAMM</name>
<comment type="catalytic activity">
    <reaction evidence="2">
        <text>2 GTP = 3',3'-c-di-GMP + 2 diphosphate</text>
        <dbReference type="Rhea" id="RHEA:24898"/>
        <dbReference type="ChEBI" id="CHEBI:33019"/>
        <dbReference type="ChEBI" id="CHEBI:37565"/>
        <dbReference type="ChEBI" id="CHEBI:58805"/>
        <dbReference type="EC" id="2.7.7.65"/>
    </reaction>
</comment>
<dbReference type="GO" id="GO:1902201">
    <property type="term" value="P:negative regulation of bacterial-type flagellum-dependent cell motility"/>
    <property type="evidence" value="ECO:0007669"/>
    <property type="project" value="TreeGrafter"/>
</dbReference>
<proteinExistence type="predicted"/>
<sequence length="388" mass="44970">MRWRRGLGRWFFRWRWLTLVSFTALMIVVALETLWVDPDLEHYFSQQDYPEEHQMVSRSRHYLQQALGKMAVAEGAYVDWPVVEFDLVRAYVLFDIGFYHQQYRCTEGAVRQLDQLIDAVQKRRAPMAHQATQRVLPIIECMTTVEEGQFVRRATSAAKLAQQMRHRQNMMLLGSLAIYILGIVFWAMHEWQHRESRWALRERRDWMQKAMRDPLTGAGNRHALQRDVHHQVYTHSAVILMDIDYFKQYNDQLGHPSGDQLLCQLAESLPLWSSVPTRVYRLGGDEFALLVDVKDVEALGKLCQELQEAMRLAAIPHPGHPGHRYVTLSIGASMVAREAFAEGYSAADNALYVVKREGRNGWQLADVSASPDRLAKDEYISEFSDIEH</sequence>
<evidence type="ECO:0000256" key="3">
    <source>
        <dbReference type="SAM" id="Phobius"/>
    </source>
</evidence>
<dbReference type="SMART" id="SM00267">
    <property type="entry name" value="GGDEF"/>
    <property type="match status" value="1"/>
</dbReference>
<dbReference type="NCBIfam" id="TIGR00254">
    <property type="entry name" value="GGDEF"/>
    <property type="match status" value="1"/>
</dbReference>
<dbReference type="PANTHER" id="PTHR45138:SF9">
    <property type="entry name" value="DIGUANYLATE CYCLASE DGCM-RELATED"/>
    <property type="match status" value="1"/>
</dbReference>
<dbReference type="InterPro" id="IPR000160">
    <property type="entry name" value="GGDEF_dom"/>
</dbReference>